<feature type="compositionally biased region" description="Low complexity" evidence="1">
    <location>
        <begin position="89"/>
        <end position="98"/>
    </location>
</feature>
<feature type="region of interest" description="Disordered" evidence="1">
    <location>
        <begin position="764"/>
        <end position="813"/>
    </location>
</feature>
<dbReference type="GeneID" id="87959195"/>
<evidence type="ECO:0000256" key="1">
    <source>
        <dbReference type="SAM" id="MobiDB-lite"/>
    </source>
</evidence>
<feature type="compositionally biased region" description="Acidic residues" evidence="1">
    <location>
        <begin position="32"/>
        <end position="44"/>
    </location>
</feature>
<dbReference type="EMBL" id="CP141890">
    <property type="protein sequence ID" value="WRT70071.1"/>
    <property type="molecule type" value="Genomic_DNA"/>
</dbReference>
<feature type="region of interest" description="Disordered" evidence="1">
    <location>
        <begin position="397"/>
        <end position="464"/>
    </location>
</feature>
<feature type="region of interest" description="Disordered" evidence="1">
    <location>
        <begin position="861"/>
        <end position="881"/>
    </location>
</feature>
<feature type="compositionally biased region" description="Basic and acidic residues" evidence="1">
    <location>
        <begin position="782"/>
        <end position="799"/>
    </location>
</feature>
<feature type="compositionally biased region" description="Low complexity" evidence="1">
    <location>
        <begin position="1"/>
        <end position="22"/>
    </location>
</feature>
<organism evidence="2 3">
    <name type="scientific">Kwoniella shivajii</name>
    <dbReference type="NCBI Taxonomy" id="564305"/>
    <lineage>
        <taxon>Eukaryota</taxon>
        <taxon>Fungi</taxon>
        <taxon>Dikarya</taxon>
        <taxon>Basidiomycota</taxon>
        <taxon>Agaricomycotina</taxon>
        <taxon>Tremellomycetes</taxon>
        <taxon>Tremellales</taxon>
        <taxon>Cryptococcaceae</taxon>
        <taxon>Kwoniella</taxon>
    </lineage>
</organism>
<protein>
    <submittedName>
        <fullName evidence="2">Uncharacterized protein</fullName>
    </submittedName>
</protein>
<feature type="compositionally biased region" description="Low complexity" evidence="1">
    <location>
        <begin position="410"/>
        <end position="424"/>
    </location>
</feature>
<feature type="region of interest" description="Disordered" evidence="1">
    <location>
        <begin position="237"/>
        <end position="260"/>
    </location>
</feature>
<reference evidence="2 3" key="1">
    <citation type="submission" date="2024-01" db="EMBL/GenBank/DDBJ databases">
        <title>Comparative genomics of Cryptococcus and Kwoniella reveals pathogenesis evolution and contrasting modes of karyotype evolution via chromosome fusion or intercentromeric recombination.</title>
        <authorList>
            <person name="Coelho M.A."/>
            <person name="David-Palma M."/>
            <person name="Shea T."/>
            <person name="Bowers K."/>
            <person name="McGinley-Smith S."/>
            <person name="Mohammad A.W."/>
            <person name="Gnirke A."/>
            <person name="Yurkov A.M."/>
            <person name="Nowrousian M."/>
            <person name="Sun S."/>
            <person name="Cuomo C.A."/>
            <person name="Heitman J."/>
        </authorList>
    </citation>
    <scope>NUCLEOTIDE SEQUENCE [LARGE SCALE GENOMIC DNA]</scope>
    <source>
        <strain evidence="2">CBS 11374</strain>
    </source>
</reference>
<feature type="compositionally biased region" description="Basic and acidic residues" evidence="1">
    <location>
        <begin position="861"/>
        <end position="872"/>
    </location>
</feature>
<name>A0ABZ1DAS5_9TREE</name>
<feature type="compositionally biased region" description="Low complexity" evidence="1">
    <location>
        <begin position="500"/>
        <end position="513"/>
    </location>
</feature>
<feature type="compositionally biased region" description="Polar residues" evidence="1">
    <location>
        <begin position="132"/>
        <end position="141"/>
    </location>
</feature>
<feature type="compositionally biased region" description="Basic and acidic residues" evidence="1">
    <location>
        <begin position="237"/>
        <end position="251"/>
    </location>
</feature>
<feature type="compositionally biased region" description="Polar residues" evidence="1">
    <location>
        <begin position="99"/>
        <end position="109"/>
    </location>
</feature>
<feature type="region of interest" description="Disordered" evidence="1">
    <location>
        <begin position="651"/>
        <end position="723"/>
    </location>
</feature>
<feature type="compositionally biased region" description="Polar residues" evidence="1">
    <location>
        <begin position="425"/>
        <end position="435"/>
    </location>
</feature>
<feature type="compositionally biased region" description="Basic residues" evidence="1">
    <location>
        <begin position="703"/>
        <end position="716"/>
    </location>
</feature>
<feature type="region of interest" description="Disordered" evidence="1">
    <location>
        <begin position="153"/>
        <end position="172"/>
    </location>
</feature>
<feature type="compositionally biased region" description="Polar residues" evidence="1">
    <location>
        <begin position="657"/>
        <end position="677"/>
    </location>
</feature>
<sequence>MLSATPKPSITTYPSPTTPTSPMNNPDMTGIEADDENDTSDDDQGVFLGAHQPYELNLISKLSSTSGSPSPIIRRTKKRDSREFMRRQTMLLPTPMTTAMRSKSILTERQSTHTEESDSSSSSNRRQCSCSTPAKSQDNSDLTLDFAGFHLSSPQTTSRISPPCPSEAGSDKENVPIAHQQIKACALDTDDMFVMSRIVISEESEEEINQIDMGGLRLSDFSDPETGLDSNEIVHLRESDTDGTEETERAESPNLDLLPDADISSSLDSPLPVSRAGPVVIPTLSSHHFSSIRAESGSPCRPLPPSPIVPIFEPISVEVATERMISPTKSDVFVEKGLSIPPTTTPSRSTPMPPPELVERGAKLLKASTSKPTINTHDPKKSASRVLAIRSQLDTAVSSRMGAMGPPQRSVSSSSTASSSSTGSRLNLNKPSSSARLPFVPAPKVSRAATAPRPPSNHVVSTKPPVPIYRKPVAQLASSTTRTLPRPALAVKKTVPAPRPAISMKSSIPSSIPLKRPAPSVSAPPKTVSAPTKSIAALAPPTRFPSVVSTRPSLGQPSRVFQNQTAPLQMVPVFSVGVIGENQTASRTGFRSPAKSGLIKRSFMEKGTPRKLGTPMRFGTPRQINTTMAEPSTFSSAPIYDISAVLEPLTSGPPATATRQSTENIPTLVSSSEPTRGSSEDHEEVSVQLAKPPASPTPTSPSPKKKRSVGRPKKLAKPQVTTIVVSKTKPSNTIVPNMSEKELKSTTHRNTIRNQVYHCAIDRQIVHQSGPRPPSPTSKIRTTAERNEEEKKLAREERAKRRKGQPDEEDIVQPVIEKLIQQRFQGDESDFETPVRPVKKVKTEKEIKFVKWDKGLTVIRDDGTIRPPSREDNNDEPPQKGCLRAKVSLDQHGNLHEAHRPIENLKRTRVVVTAVFYEGEEPVPVVSPASSTRSKKK</sequence>
<feature type="region of interest" description="Disordered" evidence="1">
    <location>
        <begin position="1"/>
        <end position="141"/>
    </location>
</feature>
<dbReference type="RefSeq" id="XP_062794810.1">
    <property type="nucleotide sequence ID" value="XM_062938759.1"/>
</dbReference>
<proteinExistence type="predicted"/>
<dbReference type="Proteomes" id="UP001329825">
    <property type="component" value="Chromosome 10"/>
</dbReference>
<feature type="compositionally biased region" description="Low complexity" evidence="1">
    <location>
        <begin position="58"/>
        <end position="73"/>
    </location>
</feature>
<gene>
    <name evidence="2" type="ORF">IL334_007065</name>
</gene>
<evidence type="ECO:0000313" key="3">
    <source>
        <dbReference type="Proteomes" id="UP001329825"/>
    </source>
</evidence>
<feature type="compositionally biased region" description="Low complexity" evidence="1">
    <location>
        <begin position="119"/>
        <end position="131"/>
    </location>
</feature>
<evidence type="ECO:0000313" key="2">
    <source>
        <dbReference type="EMBL" id="WRT70071.1"/>
    </source>
</evidence>
<feature type="region of interest" description="Disordered" evidence="1">
    <location>
        <begin position="500"/>
        <end position="528"/>
    </location>
</feature>
<keyword evidence="3" id="KW-1185">Reference proteome</keyword>
<accession>A0ABZ1DAS5</accession>